<evidence type="ECO:0000313" key="3">
    <source>
        <dbReference type="Proteomes" id="UP001152797"/>
    </source>
</evidence>
<evidence type="ECO:0000313" key="1">
    <source>
        <dbReference type="EMBL" id="CAI4020523.1"/>
    </source>
</evidence>
<reference evidence="1" key="1">
    <citation type="submission" date="2022-10" db="EMBL/GenBank/DDBJ databases">
        <authorList>
            <person name="Chen Y."/>
            <person name="Dougan E. K."/>
            <person name="Chan C."/>
            <person name="Rhodes N."/>
            <person name="Thang M."/>
        </authorList>
    </citation>
    <scope>NUCLEOTIDE SEQUENCE</scope>
</reference>
<name>A0A9P1GT47_9DINO</name>
<proteinExistence type="predicted"/>
<sequence length="266" mass="30835">MPKRKRRTSNGETVTVYFTKALMDRMDDNRVQWIRKTGEFWPGGDIRISENLWLRAAFTKSSLSKVPRENSIRQSLYEIIRKKKLRFGRSDDDLDTWVTQQAHRGHQVLLNHAKNKRKGVTFLSPATKEKQKVAREMRAAVFVNLVTMRKVMDHGGNGHVQLAPCNLEILQKSNYLFHSAHNGLAMESLEANKLLWKSRPKHHKLDHLVYDVDPQTNPIKLSCHMDEDAVGKLKKIAMASSPQNMGENVLSRYASYICVRWLRRME</sequence>
<dbReference type="AlphaFoldDB" id="A0A9P1GT47"/>
<comment type="caution">
    <text evidence="1">The sequence shown here is derived from an EMBL/GenBank/DDBJ whole genome shotgun (WGS) entry which is preliminary data.</text>
</comment>
<organism evidence="1">
    <name type="scientific">Cladocopium goreaui</name>
    <dbReference type="NCBI Taxonomy" id="2562237"/>
    <lineage>
        <taxon>Eukaryota</taxon>
        <taxon>Sar</taxon>
        <taxon>Alveolata</taxon>
        <taxon>Dinophyceae</taxon>
        <taxon>Suessiales</taxon>
        <taxon>Symbiodiniaceae</taxon>
        <taxon>Cladocopium</taxon>
    </lineage>
</organism>
<protein>
    <submittedName>
        <fullName evidence="1">Uncharacterized protein</fullName>
    </submittedName>
</protein>
<evidence type="ECO:0000313" key="2">
    <source>
        <dbReference type="EMBL" id="CAL1173898.1"/>
    </source>
</evidence>
<dbReference type="EMBL" id="CAMXCT010006816">
    <property type="protein sequence ID" value="CAI4020523.1"/>
    <property type="molecule type" value="Genomic_DNA"/>
</dbReference>
<accession>A0A9P1GT47</accession>
<dbReference type="Proteomes" id="UP001152797">
    <property type="component" value="Unassembled WGS sequence"/>
</dbReference>
<gene>
    <name evidence="1" type="ORF">C1SCF055_LOCUS44935</name>
</gene>
<dbReference type="EMBL" id="CAMXCT020006816">
    <property type="protein sequence ID" value="CAL1173898.1"/>
    <property type="molecule type" value="Genomic_DNA"/>
</dbReference>
<keyword evidence="3" id="KW-1185">Reference proteome</keyword>
<dbReference type="EMBL" id="CAMXCT030006816">
    <property type="protein sequence ID" value="CAL4807835.1"/>
    <property type="molecule type" value="Genomic_DNA"/>
</dbReference>
<reference evidence="2" key="2">
    <citation type="submission" date="2024-04" db="EMBL/GenBank/DDBJ databases">
        <authorList>
            <person name="Chen Y."/>
            <person name="Shah S."/>
            <person name="Dougan E. K."/>
            <person name="Thang M."/>
            <person name="Chan C."/>
        </authorList>
    </citation>
    <scope>NUCLEOTIDE SEQUENCE [LARGE SCALE GENOMIC DNA]</scope>
</reference>